<dbReference type="NCBIfam" id="NF007852">
    <property type="entry name" value="PRK10561.1"/>
    <property type="match status" value="1"/>
</dbReference>
<evidence type="ECO:0000256" key="5">
    <source>
        <dbReference type="ARBA" id="ARBA00022519"/>
    </source>
</evidence>
<sequence length="293" mass="32339">MEKRVVFSHKLLPYLLLAPQLLITAIFFFLPAGQAIWQSFFIESAFGGDQQFVGLDNYTSLFSNSTYYSSFWVTLLFSGLVAAIGLAVSLLLAVMANRVVRAAGAYKTLLIWPYAVAPAVVGVLWAFLFSPAVGTLAVYMANLGISWNPRLDSTDAMTLVVIAAVWKQISYNFLFFLAGLQSIPTSLLEAAAIDGASPFRRFRTIVFPLLSPTTFFLLVINIVYAFFETFAIIDTTTQGGPGTSTNILVYNVYKTAFKSFDYGSSGAQSVILMMIVIALTVIQFRYVDRKVQY</sequence>
<comment type="similarity">
    <text evidence="10">Belongs to the binding-protein-dependent transport system permease family.</text>
</comment>
<keyword evidence="3 10" id="KW-0813">Transport</keyword>
<feature type="transmembrane region" description="Helical" evidence="10">
    <location>
        <begin position="71"/>
        <end position="94"/>
    </location>
</feature>
<dbReference type="GO" id="GO:0055085">
    <property type="term" value="P:transmembrane transport"/>
    <property type="evidence" value="ECO:0007669"/>
    <property type="project" value="InterPro"/>
</dbReference>
<evidence type="ECO:0000256" key="1">
    <source>
        <dbReference type="ARBA" id="ARBA00004429"/>
    </source>
</evidence>
<dbReference type="Gene3D" id="1.10.3720.10">
    <property type="entry name" value="MetI-like"/>
    <property type="match status" value="1"/>
</dbReference>
<protein>
    <recommendedName>
        <fullName evidence="9">sn-glycerol-3-phosphate transport system permease protein UgpA</fullName>
    </recommendedName>
</protein>
<keyword evidence="6 10" id="KW-0812">Transmembrane</keyword>
<evidence type="ECO:0000256" key="7">
    <source>
        <dbReference type="ARBA" id="ARBA00022989"/>
    </source>
</evidence>
<dbReference type="GO" id="GO:0005886">
    <property type="term" value="C:plasma membrane"/>
    <property type="evidence" value="ECO:0007669"/>
    <property type="project" value="UniProtKB-SubCell"/>
</dbReference>
<dbReference type="Pfam" id="PF00528">
    <property type="entry name" value="BPD_transp_1"/>
    <property type="match status" value="1"/>
</dbReference>
<dbReference type="InterPro" id="IPR000515">
    <property type="entry name" value="MetI-like"/>
</dbReference>
<comment type="subcellular location">
    <subcellularLocation>
        <location evidence="1">Cell inner membrane</location>
        <topology evidence="1">Multi-pass membrane protein</topology>
    </subcellularLocation>
    <subcellularLocation>
        <location evidence="10">Cell membrane</location>
        <topology evidence="10">Multi-pass membrane protein</topology>
    </subcellularLocation>
</comment>
<keyword evidence="8 10" id="KW-0472">Membrane</keyword>
<proteinExistence type="inferred from homology"/>
<dbReference type="EMBL" id="DOEK01000029">
    <property type="protein sequence ID" value="HBP30334.1"/>
    <property type="molecule type" value="Genomic_DNA"/>
</dbReference>
<keyword evidence="4" id="KW-1003">Cell membrane</keyword>
<dbReference type="PANTHER" id="PTHR43227:SF9">
    <property type="entry name" value="SN-GLYCEROL-3-PHOSPHATE TRANSPORT SYSTEM PERMEASE PROTEIN UGPA"/>
    <property type="match status" value="1"/>
</dbReference>
<feature type="transmembrane region" description="Helical" evidence="10">
    <location>
        <begin position="12"/>
        <end position="30"/>
    </location>
</feature>
<dbReference type="InterPro" id="IPR050809">
    <property type="entry name" value="UgpAE/MalFG_permease"/>
</dbReference>
<dbReference type="SUPFAM" id="SSF161098">
    <property type="entry name" value="MetI-like"/>
    <property type="match status" value="1"/>
</dbReference>
<evidence type="ECO:0000256" key="3">
    <source>
        <dbReference type="ARBA" id="ARBA00022448"/>
    </source>
</evidence>
<dbReference type="Proteomes" id="UP000264036">
    <property type="component" value="Unassembled WGS sequence"/>
</dbReference>
<keyword evidence="7 10" id="KW-1133">Transmembrane helix</keyword>
<feature type="domain" description="ABC transmembrane type-1" evidence="11">
    <location>
        <begin position="71"/>
        <end position="283"/>
    </location>
</feature>
<name>A0A356LHE7_9BURK</name>
<organism evidence="12 13">
    <name type="scientific">Advenella kashmirensis</name>
    <dbReference type="NCBI Taxonomy" id="310575"/>
    <lineage>
        <taxon>Bacteria</taxon>
        <taxon>Pseudomonadati</taxon>
        <taxon>Pseudomonadota</taxon>
        <taxon>Betaproteobacteria</taxon>
        <taxon>Burkholderiales</taxon>
        <taxon>Alcaligenaceae</taxon>
    </lineage>
</organism>
<reference evidence="12 13" key="1">
    <citation type="journal article" date="2018" name="Nat. Biotechnol.">
        <title>A standardized bacterial taxonomy based on genome phylogeny substantially revises the tree of life.</title>
        <authorList>
            <person name="Parks D.H."/>
            <person name="Chuvochina M."/>
            <person name="Waite D.W."/>
            <person name="Rinke C."/>
            <person name="Skarshewski A."/>
            <person name="Chaumeil P.A."/>
            <person name="Hugenholtz P."/>
        </authorList>
    </citation>
    <scope>NUCLEOTIDE SEQUENCE [LARGE SCALE GENOMIC DNA]</scope>
    <source>
        <strain evidence="12">UBA10707</strain>
    </source>
</reference>
<evidence type="ECO:0000256" key="8">
    <source>
        <dbReference type="ARBA" id="ARBA00023136"/>
    </source>
</evidence>
<evidence type="ECO:0000256" key="10">
    <source>
        <dbReference type="RuleBase" id="RU363032"/>
    </source>
</evidence>
<feature type="transmembrane region" description="Helical" evidence="10">
    <location>
        <begin position="267"/>
        <end position="287"/>
    </location>
</feature>
<comment type="caution">
    <text evidence="12">The sequence shown here is derived from an EMBL/GenBank/DDBJ whole genome shotgun (WGS) entry which is preliminary data.</text>
</comment>
<dbReference type="InterPro" id="IPR035906">
    <property type="entry name" value="MetI-like_sf"/>
</dbReference>
<evidence type="ECO:0000313" key="13">
    <source>
        <dbReference type="Proteomes" id="UP000264036"/>
    </source>
</evidence>
<evidence type="ECO:0000256" key="9">
    <source>
        <dbReference type="ARBA" id="ARBA00040780"/>
    </source>
</evidence>
<evidence type="ECO:0000256" key="2">
    <source>
        <dbReference type="ARBA" id="ARBA00011557"/>
    </source>
</evidence>
<dbReference type="CDD" id="cd06261">
    <property type="entry name" value="TM_PBP2"/>
    <property type="match status" value="1"/>
</dbReference>
<evidence type="ECO:0000259" key="11">
    <source>
        <dbReference type="PROSITE" id="PS50928"/>
    </source>
</evidence>
<accession>A0A356LHE7</accession>
<evidence type="ECO:0000256" key="4">
    <source>
        <dbReference type="ARBA" id="ARBA00022475"/>
    </source>
</evidence>
<gene>
    <name evidence="12" type="ORF">DD666_13055</name>
</gene>
<dbReference type="PROSITE" id="PS50928">
    <property type="entry name" value="ABC_TM1"/>
    <property type="match status" value="1"/>
</dbReference>
<comment type="subunit">
    <text evidence="2">The complex is composed of two ATP-binding proteins (UgpC), two transmembrane proteins (UgpA and UgpE) and a solute-binding protein (UgpB).</text>
</comment>
<keyword evidence="5" id="KW-0997">Cell inner membrane</keyword>
<evidence type="ECO:0000313" key="12">
    <source>
        <dbReference type="EMBL" id="HBP30334.1"/>
    </source>
</evidence>
<feature type="transmembrane region" description="Helical" evidence="10">
    <location>
        <begin position="115"/>
        <end position="141"/>
    </location>
</feature>
<dbReference type="PANTHER" id="PTHR43227">
    <property type="entry name" value="BLL4140 PROTEIN"/>
    <property type="match status" value="1"/>
</dbReference>
<feature type="transmembrane region" description="Helical" evidence="10">
    <location>
        <begin position="205"/>
        <end position="227"/>
    </location>
</feature>
<evidence type="ECO:0000256" key="6">
    <source>
        <dbReference type="ARBA" id="ARBA00022692"/>
    </source>
</evidence>
<dbReference type="AlphaFoldDB" id="A0A356LHE7"/>